<accession>A0A1I0M0P1</accession>
<reference evidence="1 2" key="1">
    <citation type="submission" date="2016-10" db="EMBL/GenBank/DDBJ databases">
        <authorList>
            <person name="de Groot N.N."/>
        </authorList>
    </citation>
    <scope>NUCLEOTIDE SEQUENCE [LARGE SCALE GENOMIC DNA]</scope>
    <source>
        <strain evidence="1 2">DSM 9179</strain>
    </source>
</reference>
<evidence type="ECO:0000313" key="2">
    <source>
        <dbReference type="Proteomes" id="UP000199701"/>
    </source>
</evidence>
<dbReference type="EMBL" id="FOJI01000001">
    <property type="protein sequence ID" value="SEV81685.1"/>
    <property type="molecule type" value="Genomic_DNA"/>
</dbReference>
<sequence>MRKDLRNDMTKSMVSITPGCDVLKHLVGYTFGKVQIGNDTSIDNWYIRADKIVENVMISRDVRFNDGTYYISKEYISRIEPITVEIREGRSVKLMQ</sequence>
<proteinExistence type="predicted"/>
<dbReference type="RefSeq" id="WP_092449360.1">
    <property type="nucleotide sequence ID" value="NZ_FOJI01000001.1"/>
</dbReference>
<dbReference type="AlphaFoldDB" id="A0A1I0M0P1"/>
<keyword evidence="2" id="KW-1185">Reference proteome</keyword>
<dbReference type="Proteomes" id="UP000199701">
    <property type="component" value="Unassembled WGS sequence"/>
</dbReference>
<evidence type="ECO:0000313" key="1">
    <source>
        <dbReference type="EMBL" id="SEV81685.1"/>
    </source>
</evidence>
<organism evidence="1 2">
    <name type="scientific">[Clostridium] fimetarium</name>
    <dbReference type="NCBI Taxonomy" id="99656"/>
    <lineage>
        <taxon>Bacteria</taxon>
        <taxon>Bacillati</taxon>
        <taxon>Bacillota</taxon>
        <taxon>Clostridia</taxon>
        <taxon>Lachnospirales</taxon>
        <taxon>Lachnospiraceae</taxon>
    </lineage>
</organism>
<protein>
    <submittedName>
        <fullName evidence="1">Uncharacterized protein</fullName>
    </submittedName>
</protein>
<gene>
    <name evidence="1" type="ORF">SAMN05421659_10133</name>
</gene>
<name>A0A1I0M0P1_9FIRM</name>